<dbReference type="PIRSF" id="PIRSF000170">
    <property type="entry name" value="Succ_dh_cyt_b558"/>
    <property type="match status" value="1"/>
</dbReference>
<keyword evidence="5 8" id="KW-1133">Transmembrane helix</keyword>
<evidence type="ECO:0000313" key="10">
    <source>
        <dbReference type="Proteomes" id="UP000681526"/>
    </source>
</evidence>
<accession>A0ABN7S3Y2</accession>
<name>A0ABN7S3Y2_THEXY</name>
<feature type="transmembrane region" description="Helical" evidence="8">
    <location>
        <begin position="53"/>
        <end position="76"/>
    </location>
</feature>
<comment type="caution">
    <text evidence="9">The sequence shown here is derived from an EMBL/GenBank/DDBJ whole genome shotgun (WGS) entry which is preliminary data.</text>
</comment>
<dbReference type="RefSeq" id="WP_213485848.1">
    <property type="nucleotide sequence ID" value="NZ_CAJRAY010000083.1"/>
</dbReference>
<dbReference type="SUPFAM" id="SSF81343">
    <property type="entry name" value="Fumarate reductase respiratory complex transmembrane subunits"/>
    <property type="match status" value="1"/>
</dbReference>
<keyword evidence="6" id="KW-0408">Iron</keyword>
<evidence type="ECO:0000313" key="9">
    <source>
        <dbReference type="EMBL" id="CAG5091801.1"/>
    </source>
</evidence>
<dbReference type="EMBL" id="CAJRAY010000083">
    <property type="protein sequence ID" value="CAG5091801.1"/>
    <property type="molecule type" value="Genomic_DNA"/>
</dbReference>
<evidence type="ECO:0000256" key="7">
    <source>
        <dbReference type="ARBA" id="ARBA00023136"/>
    </source>
</evidence>
<evidence type="ECO:0000256" key="2">
    <source>
        <dbReference type="ARBA" id="ARBA00022617"/>
    </source>
</evidence>
<gene>
    <name evidence="9" type="primary">txxe 3368-sdhC</name>
    <name evidence="9" type="ORF">TXXE_16470</name>
</gene>
<dbReference type="InterPro" id="IPR000701">
    <property type="entry name" value="SuccDH_FuR_B_TM-su"/>
</dbReference>
<dbReference type="Pfam" id="PF01127">
    <property type="entry name" value="Sdh_cyt"/>
    <property type="match status" value="1"/>
</dbReference>
<evidence type="ECO:0000256" key="3">
    <source>
        <dbReference type="ARBA" id="ARBA00022692"/>
    </source>
</evidence>
<feature type="transmembrane region" description="Helical" evidence="8">
    <location>
        <begin position="97"/>
        <end position="115"/>
    </location>
</feature>
<evidence type="ECO:0000256" key="8">
    <source>
        <dbReference type="SAM" id="Phobius"/>
    </source>
</evidence>
<dbReference type="Proteomes" id="UP000681526">
    <property type="component" value="Unassembled WGS sequence"/>
</dbReference>
<organism evidence="9 10">
    <name type="scientific">Thermobacillus xylanilyticus</name>
    <dbReference type="NCBI Taxonomy" id="76633"/>
    <lineage>
        <taxon>Bacteria</taxon>
        <taxon>Bacillati</taxon>
        <taxon>Bacillota</taxon>
        <taxon>Bacilli</taxon>
        <taxon>Bacillales</taxon>
        <taxon>Paenibacillaceae</taxon>
        <taxon>Thermobacillus</taxon>
    </lineage>
</organism>
<dbReference type="InterPro" id="IPR011138">
    <property type="entry name" value="Cytochrome_b-558"/>
</dbReference>
<proteinExistence type="predicted"/>
<keyword evidence="7 8" id="KW-0472">Membrane</keyword>
<evidence type="ECO:0000256" key="6">
    <source>
        <dbReference type="ARBA" id="ARBA00023004"/>
    </source>
</evidence>
<evidence type="ECO:0000256" key="5">
    <source>
        <dbReference type="ARBA" id="ARBA00022989"/>
    </source>
</evidence>
<feature type="transmembrane region" description="Helical" evidence="8">
    <location>
        <begin position="184"/>
        <end position="204"/>
    </location>
</feature>
<evidence type="ECO:0000256" key="4">
    <source>
        <dbReference type="ARBA" id="ARBA00022723"/>
    </source>
</evidence>
<dbReference type="InterPro" id="IPR016002">
    <property type="entry name" value="Succ_DH_cyt_b558_Firmicute"/>
</dbReference>
<keyword evidence="3 8" id="KW-0812">Transmembrane</keyword>
<evidence type="ECO:0000256" key="1">
    <source>
        <dbReference type="ARBA" id="ARBA00004370"/>
    </source>
</evidence>
<dbReference type="NCBIfam" id="TIGR02046">
    <property type="entry name" value="sdhC_b558_fam"/>
    <property type="match status" value="1"/>
</dbReference>
<dbReference type="CDD" id="cd03497">
    <property type="entry name" value="SQR_TypeB_1_TM"/>
    <property type="match status" value="1"/>
</dbReference>
<protein>
    <submittedName>
        <fullName evidence="9">Succinate dehydrogenase subunit C</fullName>
    </submittedName>
</protein>
<feature type="transmembrane region" description="Helical" evidence="8">
    <location>
        <begin position="145"/>
        <end position="172"/>
    </location>
</feature>
<reference evidence="9 10" key="1">
    <citation type="submission" date="2021-04" db="EMBL/GenBank/DDBJ databases">
        <authorList>
            <person name="Rakotoarivonina H."/>
        </authorList>
    </citation>
    <scope>NUCLEOTIDE SEQUENCE [LARGE SCALE GENOMIC DNA]</scope>
    <source>
        <strain evidence="9 10">XE</strain>
    </source>
</reference>
<comment type="subcellular location">
    <subcellularLocation>
        <location evidence="1">Membrane</location>
    </subcellularLocation>
</comment>
<dbReference type="Gene3D" id="1.20.1300.10">
    <property type="entry name" value="Fumarate reductase/succinate dehydrogenase, transmembrane subunit"/>
    <property type="match status" value="1"/>
</dbReference>
<dbReference type="InterPro" id="IPR034804">
    <property type="entry name" value="SQR/QFR_C/D"/>
</dbReference>
<keyword evidence="2" id="KW-0349">Heme</keyword>
<sequence length="222" mass="24840">MRTNSFYTRRLHSLLGVIPLCLFFVTHMLTNFQAAEGGPERFRSAVEFINNLPILPVLEFVLIWAPLVFHGVYGLYVAYQSNLNTGRYGYGRNWAFALQRITGVITLIFVAWHVYETRIQVMLGNIGHGDFGQVMHDIATNGLSFTFYTIGVLAAAFHFANGLWAFFVSWGITVGPRAQRISSYFWMGVFVIVAGMFLAALISFRSEAFAETASVLTQTAIG</sequence>
<keyword evidence="10" id="KW-1185">Reference proteome</keyword>
<keyword evidence="4" id="KW-0479">Metal-binding</keyword>